<evidence type="ECO:0000256" key="2">
    <source>
        <dbReference type="ARBA" id="ARBA00022737"/>
    </source>
</evidence>
<evidence type="ECO:0000256" key="6">
    <source>
        <dbReference type="SAM" id="MobiDB-lite"/>
    </source>
</evidence>
<evidence type="ECO:0000259" key="7">
    <source>
        <dbReference type="PROSITE" id="PS50158"/>
    </source>
</evidence>
<evidence type="ECO:0000256" key="5">
    <source>
        <dbReference type="PROSITE-ProRule" id="PRU00047"/>
    </source>
</evidence>
<feature type="region of interest" description="Disordered" evidence="6">
    <location>
        <begin position="236"/>
        <end position="278"/>
    </location>
</feature>
<keyword evidence="9" id="KW-1185">Reference proteome</keyword>
<feature type="domain" description="CCHC-type" evidence="7">
    <location>
        <begin position="125"/>
        <end position="140"/>
    </location>
</feature>
<dbReference type="InterPro" id="IPR036875">
    <property type="entry name" value="Znf_CCHC_sf"/>
</dbReference>
<comment type="caution">
    <text evidence="8">The sequence shown here is derived from an EMBL/GenBank/DDBJ whole genome shotgun (WGS) entry which is preliminary data.</text>
</comment>
<feature type="domain" description="CCHC-type" evidence="7">
    <location>
        <begin position="152"/>
        <end position="167"/>
    </location>
</feature>
<gene>
    <name evidence="8" type="ORF">GIB67_024491</name>
</gene>
<dbReference type="InterPro" id="IPR001878">
    <property type="entry name" value="Znf_CCHC"/>
</dbReference>
<feature type="region of interest" description="Disordered" evidence="6">
    <location>
        <begin position="1"/>
        <end position="64"/>
    </location>
</feature>
<dbReference type="SUPFAM" id="SSF57756">
    <property type="entry name" value="Retrovirus zinc finger-like domains"/>
    <property type="match status" value="2"/>
</dbReference>
<evidence type="ECO:0000256" key="1">
    <source>
        <dbReference type="ARBA" id="ARBA00022723"/>
    </source>
</evidence>
<feature type="compositionally biased region" description="Low complexity" evidence="6">
    <location>
        <begin position="45"/>
        <end position="55"/>
    </location>
</feature>
<name>A0A7J7LP38_9MAGN</name>
<evidence type="ECO:0000313" key="8">
    <source>
        <dbReference type="EMBL" id="KAF6144264.1"/>
    </source>
</evidence>
<sequence length="460" mass="51599">MVSKRQKEARKRFLEEHPDLAPKPTPPQNPEKKQNKSKFKKKGDNNNNNNNNNKKSFSKHPLRVPGMKPGESCFICKAKDHIAKLCPQKDQWERHKICLLCRQHGHSLKNCPDKSDETGSDKKFCYNCGKSGHSLSKCAQPLQDGGTKFANCFICNENGHLSKNCPKNAHGIYPKGGSCKECGGITHLAKDCPNKGNRNFNAKSGGFRSGVSGNDCEGRTRVTKLISGDDLDDDFTTGGDTIEASISFPSQSKANASESIGPRGATSNQQPATSNQQPAKPFIEIFSTNLKLQFIWEEKLSPISTEVSGLRSVKRREHRPQPQIPVRERLSEGTDTHNPRPAHKVTQTTSQYVTEEYVDQRIKELIEAQALGNKEDFAKLQGSPIAKELFDMEVPTGFHTPKIRKYKGTDLKEHIQQFRDSLGLYSNLNHILCRLFARSLQGEPLQWFHYLPEDSILTFD</sequence>
<dbReference type="Pfam" id="PF00098">
    <property type="entry name" value="zf-CCHC"/>
    <property type="match status" value="2"/>
</dbReference>
<keyword evidence="4" id="KW-0862">Zinc</keyword>
<dbReference type="Gene3D" id="4.10.60.10">
    <property type="entry name" value="Zinc finger, CCHC-type"/>
    <property type="match status" value="3"/>
</dbReference>
<keyword evidence="3 5" id="KW-0863">Zinc-finger</keyword>
<keyword evidence="1" id="KW-0479">Metal-binding</keyword>
<evidence type="ECO:0000256" key="4">
    <source>
        <dbReference type="ARBA" id="ARBA00022833"/>
    </source>
</evidence>
<proteinExistence type="predicted"/>
<dbReference type="PROSITE" id="PS50158">
    <property type="entry name" value="ZF_CCHC"/>
    <property type="match status" value="3"/>
</dbReference>
<evidence type="ECO:0000256" key="3">
    <source>
        <dbReference type="ARBA" id="ARBA00022771"/>
    </source>
</evidence>
<dbReference type="Proteomes" id="UP000541444">
    <property type="component" value="Unassembled WGS sequence"/>
</dbReference>
<dbReference type="GO" id="GO:0008270">
    <property type="term" value="F:zinc ion binding"/>
    <property type="evidence" value="ECO:0007669"/>
    <property type="project" value="UniProtKB-KW"/>
</dbReference>
<dbReference type="PANTHER" id="PTHR47798:SF2">
    <property type="entry name" value="CCHC-TYPE DOMAIN-CONTAINING PROTEIN"/>
    <property type="match status" value="1"/>
</dbReference>
<dbReference type="FunFam" id="4.10.60.10:FF:000091">
    <property type="entry name" value="Zinc finger CCHC-type-containing 9"/>
    <property type="match status" value="1"/>
</dbReference>
<feature type="compositionally biased region" description="Polar residues" evidence="6">
    <location>
        <begin position="247"/>
        <end position="258"/>
    </location>
</feature>
<dbReference type="GO" id="GO:0003676">
    <property type="term" value="F:nucleic acid binding"/>
    <property type="evidence" value="ECO:0007669"/>
    <property type="project" value="InterPro"/>
</dbReference>
<dbReference type="PANTHER" id="PTHR47798">
    <property type="entry name" value="OS04G0555800 PROTEIN"/>
    <property type="match status" value="1"/>
</dbReference>
<keyword evidence="2" id="KW-0677">Repeat</keyword>
<feature type="compositionally biased region" description="Polar residues" evidence="6">
    <location>
        <begin position="265"/>
        <end position="278"/>
    </location>
</feature>
<evidence type="ECO:0000313" key="9">
    <source>
        <dbReference type="Proteomes" id="UP000541444"/>
    </source>
</evidence>
<dbReference type="OrthoDB" id="3863715at2759"/>
<accession>A0A7J7LP38</accession>
<feature type="domain" description="CCHC-type" evidence="7">
    <location>
        <begin position="179"/>
        <end position="194"/>
    </location>
</feature>
<organism evidence="8 9">
    <name type="scientific">Kingdonia uniflora</name>
    <dbReference type="NCBI Taxonomy" id="39325"/>
    <lineage>
        <taxon>Eukaryota</taxon>
        <taxon>Viridiplantae</taxon>
        <taxon>Streptophyta</taxon>
        <taxon>Embryophyta</taxon>
        <taxon>Tracheophyta</taxon>
        <taxon>Spermatophyta</taxon>
        <taxon>Magnoliopsida</taxon>
        <taxon>Ranunculales</taxon>
        <taxon>Circaeasteraceae</taxon>
        <taxon>Kingdonia</taxon>
    </lineage>
</organism>
<dbReference type="AlphaFoldDB" id="A0A7J7LP38"/>
<dbReference type="EMBL" id="JACGCM010002131">
    <property type="protein sequence ID" value="KAF6144264.1"/>
    <property type="molecule type" value="Genomic_DNA"/>
</dbReference>
<dbReference type="SMART" id="SM00343">
    <property type="entry name" value="ZnF_C2HC"/>
    <property type="match status" value="5"/>
</dbReference>
<reference evidence="8 9" key="1">
    <citation type="journal article" date="2020" name="IScience">
        <title>Genome Sequencing of the Endangered Kingdonia uniflora (Circaeasteraceae, Ranunculales) Reveals Potential Mechanisms of Evolutionary Specialization.</title>
        <authorList>
            <person name="Sun Y."/>
            <person name="Deng T."/>
            <person name="Zhang A."/>
            <person name="Moore M.J."/>
            <person name="Landis J.B."/>
            <person name="Lin N."/>
            <person name="Zhang H."/>
            <person name="Zhang X."/>
            <person name="Huang J."/>
            <person name="Zhang X."/>
            <person name="Sun H."/>
            <person name="Wang H."/>
        </authorList>
    </citation>
    <scope>NUCLEOTIDE SEQUENCE [LARGE SCALE GENOMIC DNA]</scope>
    <source>
        <strain evidence="8">TB1705</strain>
        <tissue evidence="8">Leaf</tissue>
    </source>
</reference>
<protein>
    <recommendedName>
        <fullName evidence="7">CCHC-type domain-containing protein</fullName>
    </recommendedName>
</protein>
<feature type="compositionally biased region" description="Basic and acidic residues" evidence="6">
    <location>
        <begin position="11"/>
        <end position="20"/>
    </location>
</feature>